<name>A0A8J5K521_HOMAM</name>
<feature type="compositionally biased region" description="Basic and acidic residues" evidence="1">
    <location>
        <begin position="370"/>
        <end position="380"/>
    </location>
</feature>
<accession>A0A8J5K521</accession>
<dbReference type="Proteomes" id="UP000747542">
    <property type="component" value="Unassembled WGS sequence"/>
</dbReference>
<keyword evidence="3" id="KW-1185">Reference proteome</keyword>
<feature type="compositionally biased region" description="Basic residues" evidence="1">
    <location>
        <begin position="355"/>
        <end position="365"/>
    </location>
</feature>
<protein>
    <submittedName>
        <fullName evidence="2">Uncharacterized protein</fullName>
    </submittedName>
</protein>
<dbReference type="EMBL" id="JAHLQT010022185">
    <property type="protein sequence ID" value="KAG7166783.1"/>
    <property type="molecule type" value="Genomic_DNA"/>
</dbReference>
<feature type="compositionally biased region" description="Basic residues" evidence="1">
    <location>
        <begin position="478"/>
        <end position="487"/>
    </location>
</feature>
<evidence type="ECO:0000313" key="2">
    <source>
        <dbReference type="EMBL" id="KAG7166783.1"/>
    </source>
</evidence>
<evidence type="ECO:0000256" key="1">
    <source>
        <dbReference type="SAM" id="MobiDB-lite"/>
    </source>
</evidence>
<gene>
    <name evidence="2" type="ORF">Hamer_G010445</name>
</gene>
<comment type="caution">
    <text evidence="2">The sequence shown here is derived from an EMBL/GenBank/DDBJ whole genome shotgun (WGS) entry which is preliminary data.</text>
</comment>
<dbReference type="AlphaFoldDB" id="A0A8J5K521"/>
<proteinExistence type="predicted"/>
<dbReference type="OrthoDB" id="6364407at2759"/>
<evidence type="ECO:0000313" key="3">
    <source>
        <dbReference type="Proteomes" id="UP000747542"/>
    </source>
</evidence>
<sequence>MMETSCGEEQMVPAATGRRLRTRLSQINYYCAEDIVEDDERDSRVSHTKNRGCKRKAEVNIESLYRQENYQEISSTPLETIYESPHCSRGGKRTNRGRGSNNDKLTYVETDTDLSLMAAKKLKRICLFASHYNPSKQKIRHRKERARKMKQTKGVKIPKGTTISVEDLEAVLACLSDDEDDQIENNQNVTNSKFPGVVSDSGFYVGNITRADTSDAVMEDITQDMDALTVNKSQVHADLQSRADHTVKAQMLEQFLPLPIFDEPPLSHSFSSREKKLRRRSGRLLGCVLPPVERTLEAILDEEQCVADVQCCHPSTLTILSPVNNSSTPEILHESSTTVEIDSVVAEPKESAGKKPLKPRQRKKNVINCDDDKGSEHTNEQRIVAKKRAKQRKPQHEEGKKVKKLEMGTKRQNKSEVDKRIKKRRDYEVDGVNSIGEKTLSMNYPLVSQVTSEVVTLPCDKARVNRHDEGAVKPNRGSNRRGTRRLSGKQQPLYHTFTKPTSLNLDVNNSLDKSLDLIEAAELNPSNSVESSMPPPSLVNTAQEAVMVCTSPTGAPSDGVVCCRSPTSPSTRLAALTLHTDKSSSPSSLSLHQSPASTQINKNINRKLRRRSARLVIETVNDVKLRKNFVSSFGSYWSAASPPCCTKKVVNVDINTSGAAPVRENTNSYPLDLTVFESQFEERCNAKAATGRRGISKRGNKTRCNSGMSCNQKSVVAEQKLKGNDVMNISGNTLNCTVVVNERHPHIAEQEPMIPGVTELDNQALLMPTKNSIITSVPTLSTCAARTPPTNALVQSLFDSDNTVKGTKAHDPVYNIKSQVLQEVLSHCDVPHKHLSSGDSQQGVSRHNFFDHDIKVTENLETHGALNLHQEDSNLVPVIQAHVPVLSTVSSRVCEPHNNLMTTSYSVITAGTSRDNLDGHIPSSKSEGCLLSKYISDDMAWGPVISGVFENKVGIRLGKTYQNKAVSRNITNQVSRCVDSLLGDPSSHS</sequence>
<feature type="region of interest" description="Disordered" evidence="1">
    <location>
        <begin position="346"/>
        <end position="422"/>
    </location>
</feature>
<feature type="region of interest" description="Disordered" evidence="1">
    <location>
        <begin position="465"/>
        <end position="495"/>
    </location>
</feature>
<feature type="region of interest" description="Disordered" evidence="1">
    <location>
        <begin position="82"/>
        <end position="103"/>
    </location>
</feature>
<feature type="compositionally biased region" description="Basic and acidic residues" evidence="1">
    <location>
        <begin position="394"/>
        <end position="419"/>
    </location>
</feature>
<organism evidence="2 3">
    <name type="scientific">Homarus americanus</name>
    <name type="common">American lobster</name>
    <dbReference type="NCBI Taxonomy" id="6706"/>
    <lineage>
        <taxon>Eukaryota</taxon>
        <taxon>Metazoa</taxon>
        <taxon>Ecdysozoa</taxon>
        <taxon>Arthropoda</taxon>
        <taxon>Crustacea</taxon>
        <taxon>Multicrustacea</taxon>
        <taxon>Malacostraca</taxon>
        <taxon>Eumalacostraca</taxon>
        <taxon>Eucarida</taxon>
        <taxon>Decapoda</taxon>
        <taxon>Pleocyemata</taxon>
        <taxon>Astacidea</taxon>
        <taxon>Nephropoidea</taxon>
        <taxon>Nephropidae</taxon>
        <taxon>Homarus</taxon>
    </lineage>
</organism>
<reference evidence="2" key="1">
    <citation type="journal article" date="2021" name="Sci. Adv.">
        <title>The American lobster genome reveals insights on longevity, neural, and immune adaptations.</title>
        <authorList>
            <person name="Polinski J.M."/>
            <person name="Zimin A.V."/>
            <person name="Clark K.F."/>
            <person name="Kohn A.B."/>
            <person name="Sadowski N."/>
            <person name="Timp W."/>
            <person name="Ptitsyn A."/>
            <person name="Khanna P."/>
            <person name="Romanova D.Y."/>
            <person name="Williams P."/>
            <person name="Greenwood S.J."/>
            <person name="Moroz L.L."/>
            <person name="Walt D.R."/>
            <person name="Bodnar A.G."/>
        </authorList>
    </citation>
    <scope>NUCLEOTIDE SEQUENCE</scope>
    <source>
        <strain evidence="2">GMGI-L3</strain>
    </source>
</reference>
<feature type="compositionally biased region" description="Basic residues" evidence="1">
    <location>
        <begin position="384"/>
        <end position="393"/>
    </location>
</feature>